<evidence type="ECO:0000256" key="1">
    <source>
        <dbReference type="SAM" id="MobiDB-lite"/>
    </source>
</evidence>
<organism evidence="2 3">
    <name type="scientific">Tanacetum coccineum</name>
    <dbReference type="NCBI Taxonomy" id="301880"/>
    <lineage>
        <taxon>Eukaryota</taxon>
        <taxon>Viridiplantae</taxon>
        <taxon>Streptophyta</taxon>
        <taxon>Embryophyta</taxon>
        <taxon>Tracheophyta</taxon>
        <taxon>Spermatophyta</taxon>
        <taxon>Magnoliopsida</taxon>
        <taxon>eudicotyledons</taxon>
        <taxon>Gunneridae</taxon>
        <taxon>Pentapetalae</taxon>
        <taxon>asterids</taxon>
        <taxon>campanulids</taxon>
        <taxon>Asterales</taxon>
        <taxon>Asteraceae</taxon>
        <taxon>Asteroideae</taxon>
        <taxon>Anthemideae</taxon>
        <taxon>Anthemidinae</taxon>
        <taxon>Tanacetum</taxon>
    </lineage>
</organism>
<evidence type="ECO:0000313" key="3">
    <source>
        <dbReference type="Proteomes" id="UP001151760"/>
    </source>
</evidence>
<accession>A0ABQ4X1W3</accession>
<feature type="region of interest" description="Disordered" evidence="1">
    <location>
        <begin position="1"/>
        <end position="48"/>
    </location>
</feature>
<reference evidence="2" key="1">
    <citation type="journal article" date="2022" name="Int. J. Mol. Sci.">
        <title>Draft Genome of Tanacetum Coccineum: Genomic Comparison of Closely Related Tanacetum-Family Plants.</title>
        <authorList>
            <person name="Yamashiro T."/>
            <person name="Shiraishi A."/>
            <person name="Nakayama K."/>
            <person name="Satake H."/>
        </authorList>
    </citation>
    <scope>NUCLEOTIDE SEQUENCE</scope>
</reference>
<keyword evidence="3" id="KW-1185">Reference proteome</keyword>
<name>A0ABQ4X1W3_9ASTR</name>
<sequence>MHNSLSLKYFRQPPPPATLPPPATTSPSPDLPDHLHHSPPLALFPSPTGCHSSRHPVIIHHHRHFTVAIIIITNTTIQPPTPPPQPPPPKGACGFKPPRQGGKAIVNSPPPTYDQEPTMVDEDDEMSKDNRANQDNTPRINRGTWYDNQRVVNVARARENVAYHKEKILLCKQEEVGFQLNAEQADWRDDTDDEPED</sequence>
<dbReference type="Proteomes" id="UP001151760">
    <property type="component" value="Unassembled WGS sequence"/>
</dbReference>
<dbReference type="EMBL" id="BQNB010009111">
    <property type="protein sequence ID" value="GJS58900.1"/>
    <property type="molecule type" value="Genomic_DNA"/>
</dbReference>
<gene>
    <name evidence="2" type="ORF">Tco_0653684</name>
</gene>
<evidence type="ECO:0000313" key="2">
    <source>
        <dbReference type="EMBL" id="GJS58900.1"/>
    </source>
</evidence>
<protein>
    <submittedName>
        <fullName evidence="2">Uncharacterized protein</fullName>
    </submittedName>
</protein>
<feature type="compositionally biased region" description="Pro residues" evidence="1">
    <location>
        <begin position="12"/>
        <end position="24"/>
    </location>
</feature>
<comment type="caution">
    <text evidence="2">The sequence shown here is derived from an EMBL/GenBank/DDBJ whole genome shotgun (WGS) entry which is preliminary data.</text>
</comment>
<feature type="region of interest" description="Disordered" evidence="1">
    <location>
        <begin position="76"/>
        <end position="143"/>
    </location>
</feature>
<proteinExistence type="predicted"/>
<feature type="compositionally biased region" description="Pro residues" evidence="1">
    <location>
        <begin position="79"/>
        <end position="90"/>
    </location>
</feature>
<reference evidence="2" key="2">
    <citation type="submission" date="2022-01" db="EMBL/GenBank/DDBJ databases">
        <authorList>
            <person name="Yamashiro T."/>
            <person name="Shiraishi A."/>
            <person name="Satake H."/>
            <person name="Nakayama K."/>
        </authorList>
    </citation>
    <scope>NUCLEOTIDE SEQUENCE</scope>
</reference>